<keyword evidence="2" id="KW-0472">Membrane</keyword>
<dbReference type="GO" id="GO:0015627">
    <property type="term" value="C:type II protein secretion system complex"/>
    <property type="evidence" value="ECO:0007669"/>
    <property type="project" value="InterPro"/>
</dbReference>
<evidence type="ECO:0000256" key="2">
    <source>
        <dbReference type="SAM" id="Phobius"/>
    </source>
</evidence>
<keyword evidence="2" id="KW-1133">Transmembrane helix</keyword>
<gene>
    <name evidence="3" type="primary">pulG</name>
    <name evidence="3" type="ORF">DSOUD_2406</name>
</gene>
<dbReference type="InterPro" id="IPR045584">
    <property type="entry name" value="Pilin-like"/>
</dbReference>
<dbReference type="Gene3D" id="3.30.700.10">
    <property type="entry name" value="Glycoprotein, Type 4 Pilin"/>
    <property type="match status" value="1"/>
</dbReference>
<dbReference type="AlphaFoldDB" id="A0A0M4DAI8"/>
<evidence type="ECO:0000256" key="1">
    <source>
        <dbReference type="ARBA" id="ARBA00022481"/>
    </source>
</evidence>
<dbReference type="PRINTS" id="PR00813">
    <property type="entry name" value="BCTERIALGSPG"/>
</dbReference>
<protein>
    <submittedName>
        <fullName evidence="3">Type II secretion system pseudopilin PulG</fullName>
    </submittedName>
</protein>
<reference evidence="3 4" key="1">
    <citation type="submission" date="2015-07" db="EMBL/GenBank/DDBJ databases">
        <title>Isolation and Genomic Characterization of a Novel Halophilic Metal-Reducing Deltaproteobacterium from the Deep Subsurface.</title>
        <authorList>
            <person name="Badalamenti J.P."/>
            <person name="Summers Z.M."/>
            <person name="Gralnick J.A."/>
            <person name="Bond D.R."/>
        </authorList>
    </citation>
    <scope>NUCLEOTIDE SEQUENCE [LARGE SCALE GENOMIC DNA]</scope>
    <source>
        <strain evidence="3 4">WTL</strain>
    </source>
</reference>
<keyword evidence="4" id="KW-1185">Reference proteome</keyword>
<keyword evidence="2" id="KW-0812">Transmembrane</keyword>
<dbReference type="KEGG" id="des:DSOUD_2406"/>
<dbReference type="InterPro" id="IPR000983">
    <property type="entry name" value="Bac_GSPG_pilin"/>
</dbReference>
<dbReference type="GO" id="GO:0015628">
    <property type="term" value="P:protein secretion by the type II secretion system"/>
    <property type="evidence" value="ECO:0007669"/>
    <property type="project" value="InterPro"/>
</dbReference>
<evidence type="ECO:0000313" key="4">
    <source>
        <dbReference type="Proteomes" id="UP000057158"/>
    </source>
</evidence>
<evidence type="ECO:0000313" key="3">
    <source>
        <dbReference type="EMBL" id="ALC17167.1"/>
    </source>
</evidence>
<proteinExistence type="predicted"/>
<dbReference type="PROSITE" id="PS00409">
    <property type="entry name" value="PROKAR_NTER_METHYL"/>
    <property type="match status" value="1"/>
</dbReference>
<sequence length="165" mass="18786">MRICGLSQGRAGQRGLTLIELVIALAILAILAAAVLPMAEMTVKRTKEIELRRSLRILRTAIDEFKADYDKAKSEKKIITSINETGYPKELDDLIKGDDWGGMYPFKRRYLRRIPKDPFDEYDLGWGLRSYADDPDSTVWGGEDIYDVYSQSEKTGLDGTPYNTW</sequence>
<dbReference type="STRING" id="1603606.DSOUD_2406"/>
<dbReference type="PATRIC" id="fig|1603606.3.peg.2608"/>
<dbReference type="SUPFAM" id="SSF54523">
    <property type="entry name" value="Pili subunits"/>
    <property type="match status" value="1"/>
</dbReference>
<dbReference type="NCBIfam" id="TIGR02532">
    <property type="entry name" value="IV_pilin_GFxxxE"/>
    <property type="match status" value="1"/>
</dbReference>
<dbReference type="InterPro" id="IPR012902">
    <property type="entry name" value="N_methyl_site"/>
</dbReference>
<name>A0A0M4DAI8_9BACT</name>
<feature type="transmembrane region" description="Helical" evidence="2">
    <location>
        <begin position="16"/>
        <end position="39"/>
    </location>
</feature>
<organism evidence="3 4">
    <name type="scientific">Desulfuromonas soudanensis</name>
    <dbReference type="NCBI Taxonomy" id="1603606"/>
    <lineage>
        <taxon>Bacteria</taxon>
        <taxon>Pseudomonadati</taxon>
        <taxon>Thermodesulfobacteriota</taxon>
        <taxon>Desulfuromonadia</taxon>
        <taxon>Desulfuromonadales</taxon>
        <taxon>Desulfuromonadaceae</taxon>
        <taxon>Desulfuromonas</taxon>
    </lineage>
</organism>
<keyword evidence="1" id="KW-0488">Methylation</keyword>
<dbReference type="Pfam" id="PF07963">
    <property type="entry name" value="N_methyl"/>
    <property type="match status" value="1"/>
</dbReference>
<dbReference type="Proteomes" id="UP000057158">
    <property type="component" value="Chromosome"/>
</dbReference>
<accession>A0A0M4DAI8</accession>
<dbReference type="EMBL" id="CP010802">
    <property type="protein sequence ID" value="ALC17167.1"/>
    <property type="molecule type" value="Genomic_DNA"/>
</dbReference>